<dbReference type="Proteomes" id="UP000246740">
    <property type="component" value="Unassembled WGS sequence"/>
</dbReference>
<dbReference type="AlphaFoldDB" id="A0A317XLF2"/>
<protein>
    <submittedName>
        <fullName evidence="1">Uncharacterized protein</fullName>
    </submittedName>
</protein>
<evidence type="ECO:0000313" key="2">
    <source>
        <dbReference type="Proteomes" id="UP000246740"/>
    </source>
</evidence>
<name>A0A317XLF2_9BASI</name>
<reference evidence="1 2" key="1">
    <citation type="journal article" date="2018" name="Mol. Biol. Evol.">
        <title>Broad Genomic Sampling Reveals a Smut Pathogenic Ancestry of the Fungal Clade Ustilaginomycotina.</title>
        <authorList>
            <person name="Kijpornyongpan T."/>
            <person name="Mondo S.J."/>
            <person name="Barry K."/>
            <person name="Sandor L."/>
            <person name="Lee J."/>
            <person name="Lipzen A."/>
            <person name="Pangilinan J."/>
            <person name="LaButti K."/>
            <person name="Hainaut M."/>
            <person name="Henrissat B."/>
            <person name="Grigoriev I.V."/>
            <person name="Spatafora J.W."/>
            <person name="Aime M.C."/>
        </authorList>
    </citation>
    <scope>NUCLEOTIDE SEQUENCE [LARGE SCALE GENOMIC DNA]</scope>
    <source>
        <strain evidence="1 2">MCA 3645</strain>
    </source>
</reference>
<dbReference type="EMBL" id="KZ819196">
    <property type="protein sequence ID" value="PWY99145.1"/>
    <property type="molecule type" value="Genomic_DNA"/>
</dbReference>
<proteinExistence type="predicted"/>
<dbReference type="InParanoid" id="A0A317XLF2"/>
<evidence type="ECO:0000313" key="1">
    <source>
        <dbReference type="EMBL" id="PWY99145.1"/>
    </source>
</evidence>
<accession>A0A317XLF2</accession>
<keyword evidence="2" id="KW-1185">Reference proteome</keyword>
<sequence length="107" mass="11426">MHGNLGRAAAVKSDGAASPCESVASSPTFFCVSVCLSLIQSSVLSCTLQYTVKTNSQIKPDSTWPLASLRFHLYTSPAVCCSVMMVEALKCGQKQHFTANVIWRAGP</sequence>
<gene>
    <name evidence="1" type="ORF">BCV70DRAFT_125472</name>
</gene>
<organism evidence="1 2">
    <name type="scientific">Testicularia cyperi</name>
    <dbReference type="NCBI Taxonomy" id="1882483"/>
    <lineage>
        <taxon>Eukaryota</taxon>
        <taxon>Fungi</taxon>
        <taxon>Dikarya</taxon>
        <taxon>Basidiomycota</taxon>
        <taxon>Ustilaginomycotina</taxon>
        <taxon>Ustilaginomycetes</taxon>
        <taxon>Ustilaginales</taxon>
        <taxon>Anthracoideaceae</taxon>
        <taxon>Testicularia</taxon>
    </lineage>
</organism>